<sequence length="1010" mass="105691">MSEAFEQDDTSPVQEPQTEPAAAWAQHDDVDDAPVDTTGEHVIAVLVCHDSVTWLPSALGSLARLDPAPDLLVVVDNTPGDASQEALQQAVRDGVVDLLVDGERGFGFAEAVAAGLRAADEAAPTGADAGRHAAPATGEGPRRRWVWLLHDDVVAQPDVLGQLLRHVVVEDDLALTGPTLLVPSRANQPRRLWESGVSVSGTGREVALAEPGEVDQGQLDRSERVLGLSTCGLLVRRDAWDALGGLAPELPVFRDGVELGWRATRAGYRVATTPSALLVHRRVGRAGLRASSATSEHPAAVDRSLGMTLVASRRSGVAAALTGIRLVWGCLLRMVGFVLGKAPDRAADEWRAARRYLGDRDRRARLRRRAAEAPVADTGEQLVDRLRPPWWHSLRVGAEWTAAAVSDRVRELTGRPDTSLDELTGDDFAGREDVDPPWWRTPLLVLVVVVAVGGLFGRWIAPGLLTSTQLLPGASTFTGTWSRYLDPGTGWLAAPWQGLLALLATPLGGRTDWLLVVLVAGGVLLALAAARSALRTLGLSPAAVLWGSAAWALLPTLVGAQQRGSLLVVGWAVALPLLVVAVHRLLRGRGLEATRGAFGVALALTVLAALAPLVLLPAAVLALLVALRRADLRLRVLVSVGVPLLLLAPWAPTLLARPGRWLTGPEPVLADQAAPTWWRMLLGQTPGAAWFDGGPVPLWLCGSVVGLLWLLALLGLARRPADVVVRASWVAAVGGFLLAVLVSRLVVAVPPAGDLVRPEPSGWLLLALGGLLVAAGRGLAGVALPGTARRLVSVVAALALLVVGTAWWAFDGATGPAERRQTALPAFIEVAMAETPVRTLAVDLGTGEPRWNLLSGDGPRTGDAETGDGLDPATRDEVAAAVARLVTTGGDQALADRLSRLGVGYLWVRGADPATLTAVGTTPGLQVGSSNEGTQVWTVTGTAPDRATGSQGPGGAAVAVAVLQLLGLLVVVVMAAPALSREVDEEPVARRGHTPAAPGRGRPAAQEGRR</sequence>
<name>A0A1G6Z1I6_9ACTN</name>
<accession>A0A1G6Z1I6</accession>
<feature type="region of interest" description="Disordered" evidence="1">
    <location>
        <begin position="982"/>
        <end position="1010"/>
    </location>
</feature>
<dbReference type="Proteomes" id="UP000198546">
    <property type="component" value="Chromosome i"/>
</dbReference>
<evidence type="ECO:0000313" key="3">
    <source>
        <dbReference type="EMBL" id="SDD96468.1"/>
    </source>
</evidence>
<dbReference type="EMBL" id="LT629688">
    <property type="protein sequence ID" value="SDD96468.1"/>
    <property type="molecule type" value="Genomic_DNA"/>
</dbReference>
<feature type="transmembrane region" description="Helical" evidence="2">
    <location>
        <begin position="791"/>
        <end position="810"/>
    </location>
</feature>
<keyword evidence="3" id="KW-0808">Transferase</keyword>
<organism evidence="3 4">
    <name type="scientific">Auraticoccus monumenti</name>
    <dbReference type="NCBI Taxonomy" id="675864"/>
    <lineage>
        <taxon>Bacteria</taxon>
        <taxon>Bacillati</taxon>
        <taxon>Actinomycetota</taxon>
        <taxon>Actinomycetes</taxon>
        <taxon>Propionibacteriales</taxon>
        <taxon>Propionibacteriaceae</taxon>
        <taxon>Auraticoccus</taxon>
    </lineage>
</organism>
<dbReference type="Gene3D" id="3.90.550.10">
    <property type="entry name" value="Spore Coat Polysaccharide Biosynthesis Protein SpsA, Chain A"/>
    <property type="match status" value="1"/>
</dbReference>
<feature type="transmembrane region" description="Helical" evidence="2">
    <location>
        <begin position="598"/>
        <end position="627"/>
    </location>
</feature>
<protein>
    <submittedName>
        <fullName evidence="3">Glycosyltransferase, GT2 family</fullName>
    </submittedName>
</protein>
<feature type="region of interest" description="Disordered" evidence="1">
    <location>
        <begin position="1"/>
        <end position="26"/>
    </location>
</feature>
<feature type="transmembrane region" description="Helical" evidence="2">
    <location>
        <begin position="513"/>
        <end position="530"/>
    </location>
</feature>
<dbReference type="InterPro" id="IPR050834">
    <property type="entry name" value="Glycosyltransf_2"/>
</dbReference>
<dbReference type="InterPro" id="IPR029044">
    <property type="entry name" value="Nucleotide-diphossugar_trans"/>
</dbReference>
<evidence type="ECO:0000256" key="2">
    <source>
        <dbReference type="SAM" id="Phobius"/>
    </source>
</evidence>
<evidence type="ECO:0000313" key="4">
    <source>
        <dbReference type="Proteomes" id="UP000198546"/>
    </source>
</evidence>
<feature type="transmembrane region" description="Helical" evidence="2">
    <location>
        <begin position="762"/>
        <end position="784"/>
    </location>
</feature>
<dbReference type="GO" id="GO:0016740">
    <property type="term" value="F:transferase activity"/>
    <property type="evidence" value="ECO:0007669"/>
    <property type="project" value="UniProtKB-KW"/>
</dbReference>
<reference evidence="3 4" key="1">
    <citation type="submission" date="2016-10" db="EMBL/GenBank/DDBJ databases">
        <authorList>
            <person name="de Groot N.N."/>
        </authorList>
    </citation>
    <scope>NUCLEOTIDE SEQUENCE [LARGE SCALE GENOMIC DNA]</scope>
    <source>
        <strain evidence="3 4">MON 2.2</strain>
    </source>
</reference>
<dbReference type="SUPFAM" id="SSF53448">
    <property type="entry name" value="Nucleotide-diphospho-sugar transferases"/>
    <property type="match status" value="1"/>
</dbReference>
<dbReference type="RefSeq" id="WP_090593252.1">
    <property type="nucleotide sequence ID" value="NZ_LT629688.1"/>
</dbReference>
<dbReference type="AlphaFoldDB" id="A0A1G6Z1I6"/>
<dbReference type="Pfam" id="PF13641">
    <property type="entry name" value="Glyco_tranf_2_3"/>
    <property type="match status" value="1"/>
</dbReference>
<keyword evidence="2" id="KW-0812">Transmembrane</keyword>
<feature type="compositionally biased region" description="Low complexity" evidence="1">
    <location>
        <begin position="994"/>
        <end position="1010"/>
    </location>
</feature>
<feature type="transmembrane region" description="Helical" evidence="2">
    <location>
        <begin position="729"/>
        <end position="750"/>
    </location>
</feature>
<keyword evidence="2" id="KW-1133">Transmembrane helix</keyword>
<feature type="transmembrane region" description="Helical" evidence="2">
    <location>
        <begin position="438"/>
        <end position="461"/>
    </location>
</feature>
<dbReference type="STRING" id="675864.SAMN04489747_2161"/>
<feature type="transmembrane region" description="Helical" evidence="2">
    <location>
        <begin position="634"/>
        <end position="651"/>
    </location>
</feature>
<feature type="region of interest" description="Disordered" evidence="1">
    <location>
        <begin position="851"/>
        <end position="872"/>
    </location>
</feature>
<feature type="transmembrane region" description="Helical" evidence="2">
    <location>
        <begin position="566"/>
        <end position="586"/>
    </location>
</feature>
<gene>
    <name evidence="3" type="ORF">SAMN04489747_2161</name>
</gene>
<proteinExistence type="predicted"/>
<evidence type="ECO:0000256" key="1">
    <source>
        <dbReference type="SAM" id="MobiDB-lite"/>
    </source>
</evidence>
<keyword evidence="2" id="KW-0472">Membrane</keyword>
<dbReference type="PANTHER" id="PTHR43685">
    <property type="entry name" value="GLYCOSYLTRANSFERASE"/>
    <property type="match status" value="1"/>
</dbReference>
<feature type="transmembrane region" description="Helical" evidence="2">
    <location>
        <begin position="536"/>
        <end position="554"/>
    </location>
</feature>
<keyword evidence="4" id="KW-1185">Reference proteome</keyword>
<feature type="transmembrane region" description="Helical" evidence="2">
    <location>
        <begin position="696"/>
        <end position="717"/>
    </location>
</feature>
<dbReference type="PANTHER" id="PTHR43685:SF3">
    <property type="entry name" value="SLR2126 PROTEIN"/>
    <property type="match status" value="1"/>
</dbReference>